<keyword evidence="3" id="KW-1185">Reference proteome</keyword>
<dbReference type="STRING" id="1314781.A0A166AUF9"/>
<gene>
    <name evidence="2" type="ORF">EXIGLDRAFT_766312</name>
</gene>
<organism evidence="2 3">
    <name type="scientific">Exidia glandulosa HHB12029</name>
    <dbReference type="NCBI Taxonomy" id="1314781"/>
    <lineage>
        <taxon>Eukaryota</taxon>
        <taxon>Fungi</taxon>
        <taxon>Dikarya</taxon>
        <taxon>Basidiomycota</taxon>
        <taxon>Agaricomycotina</taxon>
        <taxon>Agaricomycetes</taxon>
        <taxon>Auriculariales</taxon>
        <taxon>Exidiaceae</taxon>
        <taxon>Exidia</taxon>
    </lineage>
</organism>
<proteinExistence type="predicted"/>
<dbReference type="InParanoid" id="A0A166AUF9"/>
<feature type="transmembrane region" description="Helical" evidence="1">
    <location>
        <begin position="103"/>
        <end position="121"/>
    </location>
</feature>
<feature type="transmembrane region" description="Helical" evidence="1">
    <location>
        <begin position="51"/>
        <end position="70"/>
    </location>
</feature>
<dbReference type="EMBL" id="KV425959">
    <property type="protein sequence ID" value="KZV95299.1"/>
    <property type="molecule type" value="Genomic_DNA"/>
</dbReference>
<evidence type="ECO:0000313" key="3">
    <source>
        <dbReference type="Proteomes" id="UP000077266"/>
    </source>
</evidence>
<sequence length="325" mass="35638">MPALPNDPPLDEVNIISSWIESWLLGMHCVLYGFCMYILWPRRKATTPRVLMCITTLMVTLAVAHASLSLRGLLEGFIWQFGGPDASAYYANFAAMPYKLKNVIYVLNSFMADGLLLWRVWVVWSRSWKVTAAPALMFVGSMIAEVFTTISLWQLQPNESLFSPTVSKWFTSLWALSLATNVTCTALIVAKIARSSHSTRTYTSIIAIIVESGALYTISVALLMTFFLLNANAGQIANDVTTQLSVIGPTLIIVVVGRRMAVQRTVPAPISTSGTSSVPMSPISPRMRPISRLPGSRGVVVAVTQSVEISGDEKDDEKHSDFSVV</sequence>
<name>A0A166AUF9_EXIGL</name>
<evidence type="ECO:0000256" key="1">
    <source>
        <dbReference type="SAM" id="Phobius"/>
    </source>
</evidence>
<keyword evidence="1" id="KW-0812">Transmembrane</keyword>
<accession>A0A166AUF9</accession>
<feature type="transmembrane region" description="Helical" evidence="1">
    <location>
        <begin position="133"/>
        <end position="153"/>
    </location>
</feature>
<reference evidence="2 3" key="1">
    <citation type="journal article" date="2016" name="Mol. Biol. Evol.">
        <title>Comparative Genomics of Early-Diverging Mushroom-Forming Fungi Provides Insights into the Origins of Lignocellulose Decay Capabilities.</title>
        <authorList>
            <person name="Nagy L.G."/>
            <person name="Riley R."/>
            <person name="Tritt A."/>
            <person name="Adam C."/>
            <person name="Daum C."/>
            <person name="Floudas D."/>
            <person name="Sun H."/>
            <person name="Yadav J.S."/>
            <person name="Pangilinan J."/>
            <person name="Larsson K.H."/>
            <person name="Matsuura K."/>
            <person name="Barry K."/>
            <person name="Labutti K."/>
            <person name="Kuo R."/>
            <person name="Ohm R.A."/>
            <person name="Bhattacharya S.S."/>
            <person name="Shirouzu T."/>
            <person name="Yoshinaga Y."/>
            <person name="Martin F.M."/>
            <person name="Grigoriev I.V."/>
            <person name="Hibbett D.S."/>
        </authorList>
    </citation>
    <scope>NUCLEOTIDE SEQUENCE [LARGE SCALE GENOMIC DNA]</scope>
    <source>
        <strain evidence="2 3">HHB12029</strain>
    </source>
</reference>
<dbReference type="Proteomes" id="UP000077266">
    <property type="component" value="Unassembled WGS sequence"/>
</dbReference>
<feature type="transmembrane region" description="Helical" evidence="1">
    <location>
        <begin position="205"/>
        <end position="228"/>
    </location>
</feature>
<keyword evidence="1" id="KW-0472">Membrane</keyword>
<evidence type="ECO:0000313" key="2">
    <source>
        <dbReference type="EMBL" id="KZV95299.1"/>
    </source>
</evidence>
<feature type="transmembrane region" description="Helical" evidence="1">
    <location>
        <begin position="240"/>
        <end position="257"/>
    </location>
</feature>
<keyword evidence="1" id="KW-1133">Transmembrane helix</keyword>
<dbReference type="AlphaFoldDB" id="A0A166AUF9"/>
<feature type="transmembrane region" description="Helical" evidence="1">
    <location>
        <begin position="20"/>
        <end position="39"/>
    </location>
</feature>
<feature type="transmembrane region" description="Helical" evidence="1">
    <location>
        <begin position="173"/>
        <end position="193"/>
    </location>
</feature>
<dbReference type="OrthoDB" id="3186354at2759"/>
<protein>
    <submittedName>
        <fullName evidence="2">Uncharacterized protein</fullName>
    </submittedName>
</protein>